<feature type="region of interest" description="Disordered" evidence="3">
    <location>
        <begin position="57"/>
        <end position="83"/>
    </location>
</feature>
<protein>
    <submittedName>
        <fullName evidence="5">Regulator of drug sensitivity 1 [Saccharomyces cerevisiae S288c]</fullName>
    </submittedName>
</protein>
<dbReference type="PANTHER" id="PTHR37534:SF46">
    <property type="entry name" value="ZN(II)2CYS6 TRANSCRIPTION FACTOR (EUROFUNG)"/>
    <property type="match status" value="1"/>
</dbReference>
<evidence type="ECO:0000313" key="5">
    <source>
        <dbReference type="EMBL" id="CUA70474.1"/>
    </source>
</evidence>
<organism evidence="5 6">
    <name type="scientific">Rhizoctonia solani</name>
    <dbReference type="NCBI Taxonomy" id="456999"/>
    <lineage>
        <taxon>Eukaryota</taxon>
        <taxon>Fungi</taxon>
        <taxon>Dikarya</taxon>
        <taxon>Basidiomycota</taxon>
        <taxon>Agaricomycotina</taxon>
        <taxon>Agaricomycetes</taxon>
        <taxon>Cantharellales</taxon>
        <taxon>Ceratobasidiaceae</taxon>
        <taxon>Rhizoctonia</taxon>
    </lineage>
</organism>
<dbReference type="GO" id="GO:0005634">
    <property type="term" value="C:nucleus"/>
    <property type="evidence" value="ECO:0007669"/>
    <property type="project" value="UniProtKB-SubCell"/>
</dbReference>
<comment type="subcellular location">
    <subcellularLocation>
        <location evidence="1">Nucleus</location>
    </subcellularLocation>
</comment>
<proteinExistence type="predicted"/>
<sequence>MKEKRLPGPAGTSCLTCKRRRKKCDQGRPACKRCTEGGYDCLGYDHIQRRKATELDSGTSRCGSTEDAIPAPAHVDRDNSEFGGHQQSLANLISQALLASPYSFSESPSFGPTGYISSVDDQPSSVTSSPCLSLAAANNPPWDISLRSSPIVSSSELEENQPNPFHASSGNNFNFLIGARTAQTLSMLSPETRQLFHRVLDLYDRVLESVYFKPRDHQVVTMRQMVISRLQASSITRCAIVLIVKIIESMFNGEVQNYRLTFRQSVERFESQLQRVKAQQPNPAEVEHLLNGFLEAAFLKMRMSNGYLAYQVLQNVAPTFLEIVYSDRSLWPNPNGPPMVCMSKVASSTRFELGHFALMDIVCSMAYGVPQVVHYETATSSLEAEVHPIEWVHCCPLEFQVCLTEMNQCCAKSYITPDWRAIEHRLLSYKASTTVMDNTESWKTVARLAVVESWRQVLLIYLYMAVCGVSSDDPRVQSAVRQTFQLFKVVKRQEPPKVNAHFMVQYLIAGACTRSEKQRAFARERLLDAFDNQCWILPGCELVPVLDHLWHGAAANGQPFKWSDYILSRQVALPIPI</sequence>
<dbReference type="SMART" id="SM00066">
    <property type="entry name" value="GAL4"/>
    <property type="match status" value="1"/>
</dbReference>
<dbReference type="CDD" id="cd00067">
    <property type="entry name" value="GAL4"/>
    <property type="match status" value="1"/>
</dbReference>
<name>A0A0K6FWH1_9AGAM</name>
<gene>
    <name evidence="5" type="ORF">RSOLAG22IIIB_04212</name>
</gene>
<reference evidence="5 6" key="1">
    <citation type="submission" date="2015-07" db="EMBL/GenBank/DDBJ databases">
        <authorList>
            <person name="Noorani M."/>
        </authorList>
    </citation>
    <scope>NUCLEOTIDE SEQUENCE [LARGE SCALE GENOMIC DNA]</scope>
    <source>
        <strain evidence="5">BBA 69670</strain>
    </source>
</reference>
<keyword evidence="2" id="KW-0539">Nucleus</keyword>
<dbReference type="PROSITE" id="PS50048">
    <property type="entry name" value="ZN2_CY6_FUNGAL_2"/>
    <property type="match status" value="1"/>
</dbReference>
<accession>A0A0K6FWH1</accession>
<evidence type="ECO:0000256" key="1">
    <source>
        <dbReference type="ARBA" id="ARBA00004123"/>
    </source>
</evidence>
<evidence type="ECO:0000313" key="6">
    <source>
        <dbReference type="Proteomes" id="UP000044841"/>
    </source>
</evidence>
<dbReference type="GO" id="GO:0008270">
    <property type="term" value="F:zinc ion binding"/>
    <property type="evidence" value="ECO:0007669"/>
    <property type="project" value="InterPro"/>
</dbReference>
<dbReference type="AlphaFoldDB" id="A0A0K6FWH1"/>
<dbReference type="Pfam" id="PF00172">
    <property type="entry name" value="Zn_clus"/>
    <property type="match status" value="1"/>
</dbReference>
<evidence type="ECO:0000259" key="4">
    <source>
        <dbReference type="PROSITE" id="PS50048"/>
    </source>
</evidence>
<dbReference type="Gene3D" id="4.10.240.10">
    <property type="entry name" value="Zn(2)-C6 fungal-type DNA-binding domain"/>
    <property type="match status" value="1"/>
</dbReference>
<dbReference type="Pfam" id="PF11951">
    <property type="entry name" value="Fungal_trans_2"/>
    <property type="match status" value="1"/>
</dbReference>
<dbReference type="InterPro" id="IPR001138">
    <property type="entry name" value="Zn2Cys6_DnaBD"/>
</dbReference>
<dbReference type="EMBL" id="CYGV01001113">
    <property type="protein sequence ID" value="CUA70474.1"/>
    <property type="molecule type" value="Genomic_DNA"/>
</dbReference>
<evidence type="ECO:0000256" key="3">
    <source>
        <dbReference type="SAM" id="MobiDB-lite"/>
    </source>
</evidence>
<keyword evidence="6" id="KW-1185">Reference proteome</keyword>
<feature type="domain" description="Zn(2)-C6 fungal-type" evidence="4">
    <location>
        <begin position="13"/>
        <end position="41"/>
    </location>
</feature>
<dbReference type="Proteomes" id="UP000044841">
    <property type="component" value="Unassembled WGS sequence"/>
</dbReference>
<dbReference type="GO" id="GO:0000981">
    <property type="term" value="F:DNA-binding transcription factor activity, RNA polymerase II-specific"/>
    <property type="evidence" value="ECO:0007669"/>
    <property type="project" value="InterPro"/>
</dbReference>
<dbReference type="PROSITE" id="PS00463">
    <property type="entry name" value="ZN2_CY6_FUNGAL_1"/>
    <property type="match status" value="1"/>
</dbReference>
<dbReference type="InterPro" id="IPR036864">
    <property type="entry name" value="Zn2-C6_fun-type_DNA-bd_sf"/>
</dbReference>
<dbReference type="InterPro" id="IPR021858">
    <property type="entry name" value="Fun_TF"/>
</dbReference>
<dbReference type="SUPFAM" id="SSF57701">
    <property type="entry name" value="Zn2/Cys6 DNA-binding domain"/>
    <property type="match status" value="1"/>
</dbReference>
<dbReference type="PANTHER" id="PTHR37534">
    <property type="entry name" value="TRANSCRIPTIONAL ACTIVATOR PROTEIN UGA3"/>
    <property type="match status" value="1"/>
</dbReference>
<evidence type="ECO:0000256" key="2">
    <source>
        <dbReference type="ARBA" id="ARBA00023242"/>
    </source>
</evidence>